<dbReference type="PROSITE" id="PS51471">
    <property type="entry name" value="FE2OG_OXY"/>
    <property type="match status" value="1"/>
</dbReference>
<dbReference type="InterPro" id="IPR055091">
    <property type="entry name" value="WelO5-like"/>
</dbReference>
<protein>
    <submittedName>
        <fullName evidence="3">Proline hydroxylase</fullName>
    </submittedName>
</protein>
<dbReference type="EMBL" id="LPJX01000029">
    <property type="protein sequence ID" value="KWF67729.1"/>
    <property type="molecule type" value="Genomic_DNA"/>
</dbReference>
<organism evidence="3 4">
    <name type="scientific">Burkholderia pseudomultivorans</name>
    <dbReference type="NCBI Taxonomy" id="1207504"/>
    <lineage>
        <taxon>Bacteria</taxon>
        <taxon>Pseudomonadati</taxon>
        <taxon>Pseudomonadota</taxon>
        <taxon>Betaproteobacteria</taxon>
        <taxon>Burkholderiales</taxon>
        <taxon>Burkholderiaceae</taxon>
        <taxon>Burkholderia</taxon>
        <taxon>Burkholderia cepacia complex</taxon>
    </lineage>
</organism>
<proteinExistence type="inferred from homology"/>
<dbReference type="Gene3D" id="2.60.120.620">
    <property type="entry name" value="q2cbj1_9rhob like domain"/>
    <property type="match status" value="1"/>
</dbReference>
<accession>A0A132F3U8</accession>
<keyword evidence="1" id="KW-0408">Iron</keyword>
<evidence type="ECO:0000256" key="1">
    <source>
        <dbReference type="RuleBase" id="RU003682"/>
    </source>
</evidence>
<comment type="similarity">
    <text evidence="1">Belongs to the iron/ascorbate-dependent oxidoreductase family.</text>
</comment>
<sequence length="267" mass="30215">MKKRAEVAHAVIDLDETALRAAHLLALCNGDALAVRIHAFAPPPVIRRAGERLFSHPERGALGHATEFTRLGIAYAEIRSDEVRRAYHAHALDNIQRVRTLFGELASPVDRFRTLLDDTWPEGARLLSVDRQKCFVGVCRYQTPGVDLEPHIDNLEWTLPKGIDWKLRHQLSANIYLQVPPRGGELELWNIEPDAHEYAALQGDRRYGISRRHVSDPDVVVKPEVGDLIILNPRFIHAVRPVEEQDRVTLSAFVGVKSETEPLVYWS</sequence>
<reference evidence="3 4" key="1">
    <citation type="submission" date="2015-11" db="EMBL/GenBank/DDBJ databases">
        <title>Expanding the genomic diversity of Burkholderia species for the development of highly accurate diagnostics.</title>
        <authorList>
            <person name="Sahl J."/>
            <person name="Keim P."/>
            <person name="Wagner D."/>
        </authorList>
    </citation>
    <scope>NUCLEOTIDE SEQUENCE [LARGE SCALE GENOMIC DNA]</scope>
    <source>
        <strain evidence="3 4">MSMB574WGS</strain>
    </source>
</reference>
<gene>
    <name evidence="3" type="ORF">WT57_16415</name>
</gene>
<dbReference type="GO" id="GO:0016491">
    <property type="term" value="F:oxidoreductase activity"/>
    <property type="evidence" value="ECO:0007669"/>
    <property type="project" value="UniProtKB-KW"/>
</dbReference>
<feature type="domain" description="Fe2OG dioxygenase" evidence="2">
    <location>
        <begin position="130"/>
        <end position="256"/>
    </location>
</feature>
<evidence type="ECO:0000313" key="4">
    <source>
        <dbReference type="Proteomes" id="UP000061512"/>
    </source>
</evidence>
<evidence type="ECO:0000259" key="2">
    <source>
        <dbReference type="PROSITE" id="PS51471"/>
    </source>
</evidence>
<keyword evidence="1" id="KW-0560">Oxidoreductase</keyword>
<keyword evidence="1" id="KW-0479">Metal-binding</keyword>
<dbReference type="GO" id="GO:0046872">
    <property type="term" value="F:metal ion binding"/>
    <property type="evidence" value="ECO:0007669"/>
    <property type="project" value="UniProtKB-KW"/>
</dbReference>
<dbReference type="Proteomes" id="UP000061512">
    <property type="component" value="Unassembled WGS sequence"/>
</dbReference>
<dbReference type="InterPro" id="IPR005123">
    <property type="entry name" value="Oxoglu/Fe-dep_dioxygenase_dom"/>
</dbReference>
<dbReference type="Pfam" id="PF22814">
    <property type="entry name" value="WelO5"/>
    <property type="match status" value="1"/>
</dbReference>
<comment type="caution">
    <text evidence="3">The sequence shown here is derived from an EMBL/GenBank/DDBJ whole genome shotgun (WGS) entry which is preliminary data.</text>
</comment>
<dbReference type="AlphaFoldDB" id="A0A132F3U8"/>
<name>A0A132F3U8_9BURK</name>
<evidence type="ECO:0000313" key="3">
    <source>
        <dbReference type="EMBL" id="KWF67729.1"/>
    </source>
</evidence>